<accession>A0ABU2JFA4</accession>
<dbReference type="Proteomes" id="UP001183176">
    <property type="component" value="Unassembled WGS sequence"/>
</dbReference>
<organism evidence="2 3">
    <name type="scientific">Jatrophihabitans lederbergiae</name>
    <dbReference type="NCBI Taxonomy" id="3075547"/>
    <lineage>
        <taxon>Bacteria</taxon>
        <taxon>Bacillati</taxon>
        <taxon>Actinomycetota</taxon>
        <taxon>Actinomycetes</taxon>
        <taxon>Jatrophihabitantales</taxon>
        <taxon>Jatrophihabitantaceae</taxon>
        <taxon>Jatrophihabitans</taxon>
    </lineage>
</organism>
<evidence type="ECO:0000259" key="1">
    <source>
        <dbReference type="Pfam" id="PF01872"/>
    </source>
</evidence>
<feature type="domain" description="Bacterial bifunctional deaminase-reductase C-terminal" evidence="1">
    <location>
        <begin position="5"/>
        <end position="175"/>
    </location>
</feature>
<dbReference type="EMBL" id="JAVREH010000047">
    <property type="protein sequence ID" value="MDT0263670.1"/>
    <property type="molecule type" value="Genomic_DNA"/>
</dbReference>
<dbReference type="InterPro" id="IPR024072">
    <property type="entry name" value="DHFR-like_dom_sf"/>
</dbReference>
<reference evidence="3" key="1">
    <citation type="submission" date="2023-07" db="EMBL/GenBank/DDBJ databases">
        <title>30 novel species of actinomycetes from the DSMZ collection.</title>
        <authorList>
            <person name="Nouioui I."/>
        </authorList>
    </citation>
    <scope>NUCLEOTIDE SEQUENCE [LARGE SCALE GENOMIC DNA]</scope>
    <source>
        <strain evidence="3">DSM 44399</strain>
    </source>
</reference>
<comment type="caution">
    <text evidence="2">The sequence shown here is derived from an EMBL/GenBank/DDBJ whole genome shotgun (WGS) entry which is preliminary data.</text>
</comment>
<sequence>MGRIIIIQFITLDGVVEDPDGSDHTSFGGWAMRHGPQGVAGDKFRLGPILEHGTLLFGRRTWEHFSTLWPTRDDPFSRIMNAATKAVATHREIDSDVWANSRAVDKPLADWLRDTLATDVVVIGSGSVVKALADEDLVDEYRLLVFPTAVGSGRRLFPTGHRLALASAEQVGPAVLCVLTPDRA</sequence>
<dbReference type="RefSeq" id="WP_311424816.1">
    <property type="nucleotide sequence ID" value="NZ_JAVREH010000047.1"/>
</dbReference>
<keyword evidence="3" id="KW-1185">Reference proteome</keyword>
<protein>
    <submittedName>
        <fullName evidence="2">Dihydrofolate reductase family protein</fullName>
    </submittedName>
</protein>
<evidence type="ECO:0000313" key="3">
    <source>
        <dbReference type="Proteomes" id="UP001183176"/>
    </source>
</evidence>
<dbReference type="Pfam" id="PF01872">
    <property type="entry name" value="RibD_C"/>
    <property type="match status" value="1"/>
</dbReference>
<gene>
    <name evidence="2" type="ORF">RM423_20050</name>
</gene>
<dbReference type="Gene3D" id="3.40.430.10">
    <property type="entry name" value="Dihydrofolate Reductase, subunit A"/>
    <property type="match status" value="1"/>
</dbReference>
<evidence type="ECO:0000313" key="2">
    <source>
        <dbReference type="EMBL" id="MDT0263670.1"/>
    </source>
</evidence>
<dbReference type="SUPFAM" id="SSF53597">
    <property type="entry name" value="Dihydrofolate reductase-like"/>
    <property type="match status" value="1"/>
</dbReference>
<proteinExistence type="predicted"/>
<name>A0ABU2JFA4_9ACTN</name>
<dbReference type="InterPro" id="IPR002734">
    <property type="entry name" value="RibDG_C"/>
</dbReference>